<name>A0A4Z2II38_9TELE</name>
<dbReference type="AlphaFoldDB" id="A0A4Z2II38"/>
<comment type="caution">
    <text evidence="2">The sequence shown here is derived from an EMBL/GenBank/DDBJ whole genome shotgun (WGS) entry which is preliminary data.</text>
</comment>
<proteinExistence type="predicted"/>
<reference evidence="2 3" key="1">
    <citation type="submission" date="2019-03" db="EMBL/GenBank/DDBJ databases">
        <title>First draft genome of Liparis tanakae, snailfish: a comprehensive survey of snailfish specific genes.</title>
        <authorList>
            <person name="Kim W."/>
            <person name="Song I."/>
            <person name="Jeong J.-H."/>
            <person name="Kim D."/>
            <person name="Kim S."/>
            <person name="Ryu S."/>
            <person name="Song J.Y."/>
            <person name="Lee S.K."/>
        </authorList>
    </citation>
    <scope>NUCLEOTIDE SEQUENCE [LARGE SCALE GENOMIC DNA]</scope>
    <source>
        <tissue evidence="2">Muscle</tissue>
    </source>
</reference>
<protein>
    <submittedName>
        <fullName evidence="2">Uncharacterized protein</fullName>
    </submittedName>
</protein>
<keyword evidence="3" id="KW-1185">Reference proteome</keyword>
<organism evidence="2 3">
    <name type="scientific">Liparis tanakae</name>
    <name type="common">Tanaka's snailfish</name>
    <dbReference type="NCBI Taxonomy" id="230148"/>
    <lineage>
        <taxon>Eukaryota</taxon>
        <taxon>Metazoa</taxon>
        <taxon>Chordata</taxon>
        <taxon>Craniata</taxon>
        <taxon>Vertebrata</taxon>
        <taxon>Euteleostomi</taxon>
        <taxon>Actinopterygii</taxon>
        <taxon>Neopterygii</taxon>
        <taxon>Teleostei</taxon>
        <taxon>Neoteleostei</taxon>
        <taxon>Acanthomorphata</taxon>
        <taxon>Eupercaria</taxon>
        <taxon>Perciformes</taxon>
        <taxon>Cottioidei</taxon>
        <taxon>Cottales</taxon>
        <taxon>Liparidae</taxon>
        <taxon>Liparis</taxon>
    </lineage>
</organism>
<dbReference type="EMBL" id="SRLO01000082">
    <property type="protein sequence ID" value="TNN77518.1"/>
    <property type="molecule type" value="Genomic_DNA"/>
</dbReference>
<sequence length="271" mass="29652">MPLPVSGSKRSPHAASSCTQLLNQASGRKHHFTLGRLPPEAWQDTLRLSPSRTASLLGSSCTSGGIHTKLLRGTSTRLSSSASGEHSHSAMGCLKQSRGQEVSLGPLQGEDMSPTGREYGVCVYKVKNAEMFKSLKHVSCHQVDPVPVQRQLQQLTLVLERARLHCCDGVVLEEEEHQRWRSPHDAFSLPPPWCLIRITLCILSDGDLRAAPQQLEEPSVRRAPRARRILRAAAGSVEQPSRLNGSGVGVRSNIQLLTDLLSRSRCSLSLH</sequence>
<feature type="compositionally biased region" description="Low complexity" evidence="1">
    <location>
        <begin position="75"/>
        <end position="84"/>
    </location>
</feature>
<accession>A0A4Z2II38</accession>
<evidence type="ECO:0000256" key="1">
    <source>
        <dbReference type="SAM" id="MobiDB-lite"/>
    </source>
</evidence>
<feature type="region of interest" description="Disordered" evidence="1">
    <location>
        <begin position="75"/>
        <end position="95"/>
    </location>
</feature>
<dbReference type="Proteomes" id="UP000314294">
    <property type="component" value="Unassembled WGS sequence"/>
</dbReference>
<evidence type="ECO:0000313" key="3">
    <source>
        <dbReference type="Proteomes" id="UP000314294"/>
    </source>
</evidence>
<evidence type="ECO:0000313" key="2">
    <source>
        <dbReference type="EMBL" id="TNN77518.1"/>
    </source>
</evidence>
<gene>
    <name evidence="2" type="ORF">EYF80_012332</name>
</gene>